<accession>A0ABY5PBE1</accession>
<dbReference type="EMBL" id="CP088295">
    <property type="protein sequence ID" value="UUY01760.1"/>
    <property type="molecule type" value="Genomic_DNA"/>
</dbReference>
<feature type="transmembrane region" description="Helical" evidence="1">
    <location>
        <begin position="69"/>
        <end position="88"/>
    </location>
</feature>
<name>A0ABY5PBE1_9ACTN</name>
<keyword evidence="1" id="KW-0472">Membrane</keyword>
<protein>
    <recommendedName>
        <fullName evidence="4">DUF3817 domain-containing protein</fullName>
    </recommendedName>
</protein>
<keyword evidence="1" id="KW-1133">Transmembrane helix</keyword>
<feature type="transmembrane region" description="Helical" evidence="1">
    <location>
        <begin position="12"/>
        <end position="35"/>
    </location>
</feature>
<evidence type="ECO:0008006" key="4">
    <source>
        <dbReference type="Google" id="ProtNLM"/>
    </source>
</evidence>
<sequence>MRPSGSAEAGRLLHAIAVVAVVDAVLLAMLVAAAVNDAEAVMSVLGPVHGVGFLLEVALAWRGVGEGYWSWRFPAAIVVTLGPPGALWGHRRLRGRVQEAS</sequence>
<evidence type="ECO:0000313" key="3">
    <source>
        <dbReference type="Proteomes" id="UP001058860"/>
    </source>
</evidence>
<dbReference type="Proteomes" id="UP001058860">
    <property type="component" value="Chromosome"/>
</dbReference>
<dbReference type="RefSeq" id="WP_353862309.1">
    <property type="nucleotide sequence ID" value="NZ_CP088295.1"/>
</dbReference>
<reference evidence="3" key="1">
    <citation type="submission" date="2021-11" db="EMBL/GenBank/DDBJ databases">
        <title>Cultivation dependent microbiological survey of springs from the worlds oldest radium mine currently devoted to the extraction of radon-saturated water.</title>
        <authorList>
            <person name="Kapinusova G."/>
            <person name="Smrhova T."/>
            <person name="Strejcek M."/>
            <person name="Suman J."/>
            <person name="Jani K."/>
            <person name="Pajer P."/>
            <person name="Uhlik O."/>
        </authorList>
    </citation>
    <scope>NUCLEOTIDE SEQUENCE [LARGE SCALE GENOMIC DNA]</scope>
    <source>
        <strain evidence="3">J379</strain>
    </source>
</reference>
<gene>
    <name evidence="2" type="ORF">LRS13_13610</name>
</gene>
<evidence type="ECO:0000256" key="1">
    <source>
        <dbReference type="SAM" id="Phobius"/>
    </source>
</evidence>
<keyword evidence="1" id="KW-0812">Transmembrane</keyword>
<evidence type="ECO:0000313" key="2">
    <source>
        <dbReference type="EMBL" id="UUY01760.1"/>
    </source>
</evidence>
<proteinExistence type="predicted"/>
<keyword evidence="3" id="KW-1185">Reference proteome</keyword>
<organism evidence="2 3">
    <name type="scientific">Svornostia abyssi</name>
    <dbReference type="NCBI Taxonomy" id="2898438"/>
    <lineage>
        <taxon>Bacteria</taxon>
        <taxon>Bacillati</taxon>
        <taxon>Actinomycetota</taxon>
        <taxon>Thermoleophilia</taxon>
        <taxon>Solirubrobacterales</taxon>
        <taxon>Baekduiaceae</taxon>
        <taxon>Svornostia</taxon>
    </lineage>
</organism>